<dbReference type="Gene3D" id="2.60.120.1440">
    <property type="match status" value="1"/>
</dbReference>
<dbReference type="Pfam" id="PF04773">
    <property type="entry name" value="FecR"/>
    <property type="match status" value="1"/>
</dbReference>
<evidence type="ECO:0000313" key="4">
    <source>
        <dbReference type="Proteomes" id="UP000786183"/>
    </source>
</evidence>
<dbReference type="EMBL" id="JACGBB010000016">
    <property type="protein sequence ID" value="MBZ7987821.1"/>
    <property type="molecule type" value="Genomic_DNA"/>
</dbReference>
<feature type="signal peptide" evidence="1">
    <location>
        <begin position="1"/>
        <end position="19"/>
    </location>
</feature>
<dbReference type="InterPro" id="IPR006860">
    <property type="entry name" value="FecR"/>
</dbReference>
<feature type="domain" description="FecR protein" evidence="2">
    <location>
        <begin position="50"/>
        <end position="150"/>
    </location>
</feature>
<evidence type="ECO:0000259" key="2">
    <source>
        <dbReference type="Pfam" id="PF04773"/>
    </source>
</evidence>
<comment type="caution">
    <text evidence="3">The sequence shown here is derived from an EMBL/GenBank/DDBJ whole genome shotgun (WGS) entry which is preliminary data.</text>
</comment>
<dbReference type="PANTHER" id="PTHR38731">
    <property type="entry name" value="LIPL45-RELATED LIPOPROTEIN-RELATED"/>
    <property type="match status" value="1"/>
</dbReference>
<dbReference type="PANTHER" id="PTHR38731:SF1">
    <property type="entry name" value="FECR PROTEIN DOMAIN-CONTAINING PROTEIN"/>
    <property type="match status" value="1"/>
</dbReference>
<accession>A0ABS7WSR8</accession>
<reference evidence="3 4" key="1">
    <citation type="submission" date="2020-07" db="EMBL/GenBank/DDBJ databases">
        <title>Transfer of Campylobacter canadensis to the novel genus Avispirillum gen. nov., that also includes two novel species recovered from migratory waterfowl: Avispirillum anseris sp. nov. and Avispirillum brantae sp. nov.</title>
        <authorList>
            <person name="Miller W.G."/>
            <person name="Chapman M.H."/>
            <person name="Yee E."/>
            <person name="Inglis G.D."/>
        </authorList>
    </citation>
    <scope>NUCLEOTIDE SEQUENCE [LARGE SCALE GENOMIC DNA]</scope>
    <source>
        <strain evidence="3 4">L283</strain>
    </source>
</reference>
<keyword evidence="4" id="KW-1185">Reference proteome</keyword>
<name>A0ABS7WSR8_9BACT</name>
<proteinExistence type="predicted"/>
<evidence type="ECO:0000256" key="1">
    <source>
        <dbReference type="SAM" id="SignalP"/>
    </source>
</evidence>
<protein>
    <submittedName>
        <fullName evidence="3">FecR domain-containing protein</fullName>
    </submittedName>
</protein>
<keyword evidence="1" id="KW-0732">Signal</keyword>
<evidence type="ECO:0000313" key="3">
    <source>
        <dbReference type="EMBL" id="MBZ7987821.1"/>
    </source>
</evidence>
<sequence length="710" mass="82179">MKKIVLLLSLINLMFASVANISAIKGDAYRIDTAANKHKLQLNSVIFEDDTIITTSNSRLQLIFQDNTIVTLGKNSILNIKDYIINGKNSKVNLEVKQGSFKVITGQISKLARENFTLKAHTATIGIRGTVFIGEISNKLNKIACIKGAIDVKIANTTNRINAGKQITYSNINDIKIDKIKLDDFNEFSKDNPISKDTSNIAGLKAQEGEYSLHSTKIAENNNIEFKDIKEINANLEDNLIKQEEIIKDIVFVTSESSLKANNAYYYKNSDGTYLKFVTDKDSKINKVTIFSKSNDEYFTKEYDFNKNSFENVNYKNDILNSVYNGASILQNINSNFIFSSFLFSEKNNNELIYNNDYLELNEEKFQLISEDEFTQMKDKYEQGIRNFYIKNPQAFTKNDFNSTFYYNGNFKQAIFDGNTQMSAKLELNKNKLSIYKKYNAAFLGDKNNKYFKDVLYFGQDYYSLSRFYLRNYADDNYNTYAKLESREYSIKSIKTYMNEQGKYVISLLVNNQAEGKNNYDIIVDKDKLFYNNTIYNFETYDKTQNISLELSKDSNEFYELKKEWDNMIANTDKISNKDFYYANSNSALELNLDKDKLNYIYNDNTGAYKLELKSNKEANIKYYDLALNKKASESKNIKLNKDNDKINIKANNLIFDANKHDSNIKINTSYVKFQDGKSFNIENEILDKVNSQRFDKQNNSFNQNYNKLK</sequence>
<organism evidence="3 4">
    <name type="scientific">Campylobacter canadensis</name>
    <dbReference type="NCBI Taxonomy" id="449520"/>
    <lineage>
        <taxon>Bacteria</taxon>
        <taxon>Pseudomonadati</taxon>
        <taxon>Campylobacterota</taxon>
        <taxon>Epsilonproteobacteria</taxon>
        <taxon>Campylobacterales</taxon>
        <taxon>Campylobacteraceae</taxon>
        <taxon>Campylobacter</taxon>
    </lineage>
</organism>
<gene>
    <name evidence="3" type="ORF">AVCANL283_06890</name>
</gene>
<feature type="chain" id="PRO_5045524211" evidence="1">
    <location>
        <begin position="20"/>
        <end position="710"/>
    </location>
</feature>
<dbReference type="RefSeq" id="WP_224325467.1">
    <property type="nucleotide sequence ID" value="NZ_JACGBB010000016.1"/>
</dbReference>
<dbReference type="Proteomes" id="UP000786183">
    <property type="component" value="Unassembled WGS sequence"/>
</dbReference>